<dbReference type="InterPro" id="IPR029044">
    <property type="entry name" value="Nucleotide-diphossugar_trans"/>
</dbReference>
<dbReference type="InterPro" id="IPR050587">
    <property type="entry name" value="GNT1/Glycosyltrans_8"/>
</dbReference>
<dbReference type="SUPFAM" id="SSF53448">
    <property type="entry name" value="Nucleotide-diphospho-sugar transferases"/>
    <property type="match status" value="1"/>
</dbReference>
<dbReference type="Proteomes" id="UP000253941">
    <property type="component" value="Unassembled WGS sequence"/>
</dbReference>
<dbReference type="EMBL" id="QPMH01000008">
    <property type="protein sequence ID" value="RDD61882.1"/>
    <property type="molecule type" value="Genomic_DNA"/>
</dbReference>
<dbReference type="Pfam" id="PF01501">
    <property type="entry name" value="Glyco_transf_8"/>
    <property type="match status" value="1"/>
</dbReference>
<dbReference type="AlphaFoldDB" id="A0A369TAI9"/>
<name>A0A369TAI9_9PROT</name>
<dbReference type="InterPro" id="IPR002495">
    <property type="entry name" value="Glyco_trans_8"/>
</dbReference>
<evidence type="ECO:0000313" key="1">
    <source>
        <dbReference type="EMBL" id="RDD61882.1"/>
    </source>
</evidence>
<organism evidence="1 2">
    <name type="scientific">Ferruginivarius sediminum</name>
    <dbReference type="NCBI Taxonomy" id="2661937"/>
    <lineage>
        <taxon>Bacteria</taxon>
        <taxon>Pseudomonadati</taxon>
        <taxon>Pseudomonadota</taxon>
        <taxon>Alphaproteobacteria</taxon>
        <taxon>Rhodospirillales</taxon>
        <taxon>Rhodospirillaceae</taxon>
        <taxon>Ferruginivarius</taxon>
    </lineage>
</organism>
<reference evidence="1 2" key="1">
    <citation type="submission" date="2018-07" db="EMBL/GenBank/DDBJ databases">
        <title>Venubactetium sediminum gen. nov., sp. nov., isolated from a marine solar saltern.</title>
        <authorList>
            <person name="Wang S."/>
        </authorList>
    </citation>
    <scope>NUCLEOTIDE SEQUENCE [LARGE SCALE GENOMIC DNA]</scope>
    <source>
        <strain evidence="1 2">WD2A32</strain>
    </source>
</reference>
<dbReference type="PANTHER" id="PTHR11183">
    <property type="entry name" value="GLYCOGENIN SUBFAMILY MEMBER"/>
    <property type="match status" value="1"/>
</dbReference>
<dbReference type="RefSeq" id="WP_114582126.1">
    <property type="nucleotide sequence ID" value="NZ_QPMH01000008.1"/>
</dbReference>
<dbReference type="Gene3D" id="3.90.550.10">
    <property type="entry name" value="Spore Coat Polysaccharide Biosynthesis Protein SpsA, Chain A"/>
    <property type="match status" value="1"/>
</dbReference>
<comment type="caution">
    <text evidence="1">The sequence shown here is derived from an EMBL/GenBank/DDBJ whole genome shotgun (WGS) entry which is preliminary data.</text>
</comment>
<proteinExistence type="predicted"/>
<accession>A0A369TAI9</accession>
<keyword evidence="2" id="KW-1185">Reference proteome</keyword>
<evidence type="ECO:0000313" key="2">
    <source>
        <dbReference type="Proteomes" id="UP000253941"/>
    </source>
</evidence>
<gene>
    <name evidence="1" type="ORF">DRB17_10345</name>
</gene>
<protein>
    <recommendedName>
        <fullName evidence="3">Glycosyl transferase</fullName>
    </recommendedName>
</protein>
<sequence length="324" mass="36252">MPPRLCLATVSDETFATGTEVLLHSFLRYNPWFSGDVVVFADALSQQTRARLSRLHPVRFEAPDPRLVEVSADLQARHPALSAKHLRFLSLEAFRLSHYDRVLFCDSDIYCAGDVSALFSRDEPFLASDDGYTYEDRLTPLLRANGYGAIASETRYGRQHDGSSPGRTFSSGVMALSPPWLGEATYTALLETMAAHDFTGERVFTDQAVLNTHVRGRYTTVSGAYNYRVLLEDYIRYAEDVPYPDARLIHFAGTIKPWNDYAPADLAAYDARYFKYIDVWRQMLEDARKAEGANGVGERILAQLALTDRDAGVSGVPGVMGRVW</sequence>
<dbReference type="GO" id="GO:0016757">
    <property type="term" value="F:glycosyltransferase activity"/>
    <property type="evidence" value="ECO:0007669"/>
    <property type="project" value="InterPro"/>
</dbReference>
<evidence type="ECO:0008006" key="3">
    <source>
        <dbReference type="Google" id="ProtNLM"/>
    </source>
</evidence>